<dbReference type="EMBL" id="CP045652">
    <property type="protein sequence ID" value="QGA27691.1"/>
    <property type="molecule type" value="Genomic_DNA"/>
</dbReference>
<dbReference type="AlphaFoldDB" id="A0A5Q0QFD8"/>
<organism evidence="1 2">
    <name type="scientific">Sphingobacterium zhuxiongii</name>
    <dbReference type="NCBI Taxonomy" id="2662364"/>
    <lineage>
        <taxon>Bacteria</taxon>
        <taxon>Pseudomonadati</taxon>
        <taxon>Bacteroidota</taxon>
        <taxon>Sphingobacteriia</taxon>
        <taxon>Sphingobacteriales</taxon>
        <taxon>Sphingobacteriaceae</taxon>
        <taxon>Sphingobacterium</taxon>
    </lineage>
</organism>
<name>A0A5Q0QFD8_9SPHI</name>
<dbReference type="RefSeq" id="WP_153512518.1">
    <property type="nucleotide sequence ID" value="NZ_CP045652.1"/>
</dbReference>
<dbReference type="Pfam" id="PF13450">
    <property type="entry name" value="NAD_binding_8"/>
    <property type="match status" value="1"/>
</dbReference>
<dbReference type="SUPFAM" id="SSF51905">
    <property type="entry name" value="FAD/NAD(P)-binding domain"/>
    <property type="match status" value="1"/>
</dbReference>
<dbReference type="PANTHER" id="PTHR10668">
    <property type="entry name" value="PHYTOENE DEHYDROGENASE"/>
    <property type="match status" value="1"/>
</dbReference>
<gene>
    <name evidence="1" type="ORF">GFH32_15800</name>
</gene>
<reference evidence="1 2" key="1">
    <citation type="submission" date="2019-10" db="EMBL/GenBank/DDBJ databases">
        <authorList>
            <person name="Dong K."/>
        </authorList>
    </citation>
    <scope>NUCLEOTIDE SEQUENCE [LARGE SCALE GENOMIC DNA]</scope>
    <source>
        <strain evidence="2">dk4302</strain>
    </source>
</reference>
<sequence length="477" mass="51944">MDAYDAIVVGSGPNGFAAAILLQQQGLKTLLMEGADTLGGGMRTKELTLPGFKHDICSAVHPMALASPFLSSLPLEQHGLKFIYAPYEVAHPIDPKHAAILHRDLKHTAELLGKDSRAYQTLFQPFVDQWEELANDILGPLRIPRNPLLMAKFGLKALPSTSSIAKTFKTEEAKALWAGLCAHGIQPLDNLTTAAVGMVLGTIGHRYGWPMIQGGSQALADALASLFRAIGGEVQTGIWLEDMAQLPKHRVLLLDLTPKQLLAIKGLNLRSGYRNQLSRYRQGMGVFKMDWALSDPIPFHNPEVGKASTVHLGGTLEEIASAEYLTGLGRIPDRPYVLLSQQSVFDPSRAPEGKQTAWAYCHVPHGSTADCSQIIENQIERFAPGFKDTILARHSFNTQQMESYNPNYVGGDINGGLMDLGQLYTRPNFSLTPYRTSNSKVYLTSSSTPPGGGVHGMCGFHAARIALADHFQIKVTL</sequence>
<dbReference type="Gene3D" id="3.50.50.60">
    <property type="entry name" value="FAD/NAD(P)-binding domain"/>
    <property type="match status" value="1"/>
</dbReference>
<evidence type="ECO:0000313" key="2">
    <source>
        <dbReference type="Proteomes" id="UP000326921"/>
    </source>
</evidence>
<dbReference type="PANTHER" id="PTHR10668:SF105">
    <property type="entry name" value="DEHYDROGENASE-RELATED"/>
    <property type="match status" value="1"/>
</dbReference>
<dbReference type="Proteomes" id="UP000326921">
    <property type="component" value="Chromosome"/>
</dbReference>
<evidence type="ECO:0000313" key="1">
    <source>
        <dbReference type="EMBL" id="QGA27691.1"/>
    </source>
</evidence>
<dbReference type="InterPro" id="IPR036188">
    <property type="entry name" value="FAD/NAD-bd_sf"/>
</dbReference>
<protein>
    <submittedName>
        <fullName evidence="1">NAD(P)-binding protein</fullName>
    </submittedName>
</protein>
<dbReference type="PRINTS" id="PR00411">
    <property type="entry name" value="PNDRDTASEI"/>
</dbReference>
<accession>A0A5Q0QFD8</accession>
<keyword evidence="2" id="KW-1185">Reference proteome</keyword>
<dbReference type="KEGG" id="sphe:GFH32_15800"/>
<proteinExistence type="predicted"/>